<dbReference type="AlphaFoldDB" id="A0A833SD46"/>
<keyword evidence="2" id="KW-1185">Reference proteome</keyword>
<comment type="caution">
    <text evidence="1">The sequence shown here is derived from an EMBL/GenBank/DDBJ whole genome shotgun (WGS) entry which is preliminary data.</text>
</comment>
<dbReference type="Proteomes" id="UP000602510">
    <property type="component" value="Unassembled WGS sequence"/>
</dbReference>
<dbReference type="EMBL" id="WSZM01000174">
    <property type="protein sequence ID" value="KAF4039466.1"/>
    <property type="molecule type" value="Genomic_DNA"/>
</dbReference>
<accession>A0A833SD46</accession>
<sequence>MLINSPVRLRCTTSTLFALKVQEGTRSWIAPITTETVGMISGSSVTPLKGSRIWSVLRVTLDRSATITTYSDANCTMVKSSNTIWLEVIDESMAWSSLGDMTAFIGGVLPNFIVASVYDDSACSNTPIQICVAPANVTCHRDGGSHFVIPGCVSSITDYSAALFGAKSPYLIVEEYSSP</sequence>
<organism evidence="1 2">
    <name type="scientific">Phytophthora infestans</name>
    <name type="common">Potato late blight agent</name>
    <name type="synonym">Botrytis infestans</name>
    <dbReference type="NCBI Taxonomy" id="4787"/>
    <lineage>
        <taxon>Eukaryota</taxon>
        <taxon>Sar</taxon>
        <taxon>Stramenopiles</taxon>
        <taxon>Oomycota</taxon>
        <taxon>Peronosporomycetes</taxon>
        <taxon>Peronosporales</taxon>
        <taxon>Peronosporaceae</taxon>
        <taxon>Phytophthora</taxon>
    </lineage>
</organism>
<evidence type="ECO:0000313" key="1">
    <source>
        <dbReference type="EMBL" id="KAF4039466.1"/>
    </source>
</evidence>
<evidence type="ECO:0000313" key="2">
    <source>
        <dbReference type="Proteomes" id="UP000602510"/>
    </source>
</evidence>
<proteinExistence type="predicted"/>
<protein>
    <submittedName>
        <fullName evidence="1">Uncharacterized protein</fullName>
    </submittedName>
</protein>
<reference evidence="1" key="1">
    <citation type="submission" date="2020-04" db="EMBL/GenBank/DDBJ databases">
        <title>Hybrid Assembly of Korean Phytophthora infestans isolates.</title>
        <authorList>
            <person name="Prokchorchik M."/>
            <person name="Lee Y."/>
            <person name="Seo J."/>
            <person name="Cho J.-H."/>
            <person name="Park Y.-E."/>
            <person name="Jang D.-C."/>
            <person name="Im J.-S."/>
            <person name="Choi J.-G."/>
            <person name="Park H.-J."/>
            <person name="Lee G.-B."/>
            <person name="Lee Y.-G."/>
            <person name="Hong S.-Y."/>
            <person name="Cho K."/>
            <person name="Sohn K.H."/>
        </authorList>
    </citation>
    <scope>NUCLEOTIDE SEQUENCE</scope>
    <source>
        <strain evidence="1">KR_1_A1</strain>
    </source>
</reference>
<gene>
    <name evidence="1" type="ORF">GN244_ATG08297</name>
</gene>
<name>A0A833SD46_PHYIN</name>